<organism evidence="2 4">
    <name type="scientific">Schistosoma margrebowiei</name>
    <dbReference type="NCBI Taxonomy" id="48269"/>
    <lineage>
        <taxon>Eukaryota</taxon>
        <taxon>Metazoa</taxon>
        <taxon>Spiralia</taxon>
        <taxon>Lophotrochozoa</taxon>
        <taxon>Platyhelminthes</taxon>
        <taxon>Trematoda</taxon>
        <taxon>Digenea</taxon>
        <taxon>Strigeidida</taxon>
        <taxon>Schistosomatoidea</taxon>
        <taxon>Schistosomatidae</taxon>
        <taxon>Schistosoma</taxon>
    </lineage>
</organism>
<dbReference type="InterPro" id="IPR022158">
    <property type="entry name" value="Inositol_phosphatase"/>
</dbReference>
<dbReference type="AlphaFoldDB" id="A0AA84ZF27"/>
<dbReference type="PANTHER" id="PTHR31108">
    <property type="entry name" value="TUMOR PROTEIN P63-REGULATED GENE 1-LIKE PROTEIN"/>
    <property type="match status" value="1"/>
</dbReference>
<dbReference type="WBParaSite" id="SMRG1_26990.4">
    <property type="protein sequence ID" value="SMRG1_26990.4"/>
    <property type="gene ID" value="SMRG1_26990"/>
</dbReference>
<dbReference type="GO" id="GO:0005737">
    <property type="term" value="C:cytoplasm"/>
    <property type="evidence" value="ECO:0007669"/>
    <property type="project" value="TreeGrafter"/>
</dbReference>
<dbReference type="Proteomes" id="UP000050790">
    <property type="component" value="Unassembled WGS sequence"/>
</dbReference>
<proteinExistence type="predicted"/>
<evidence type="ECO:0000313" key="3">
    <source>
        <dbReference type="WBParaSite" id="SMRG1_26990.3"/>
    </source>
</evidence>
<dbReference type="Pfam" id="PF12456">
    <property type="entry name" value="hSac2"/>
    <property type="match status" value="1"/>
</dbReference>
<accession>A0AA84ZF27</accession>
<evidence type="ECO:0000313" key="4">
    <source>
        <dbReference type="WBParaSite" id="SMRG1_26990.4"/>
    </source>
</evidence>
<protein>
    <submittedName>
        <fullName evidence="3 4">HSac2 domain-containing protein</fullName>
    </submittedName>
</protein>
<evidence type="ECO:0000313" key="2">
    <source>
        <dbReference type="Proteomes" id="UP000050790"/>
    </source>
</evidence>
<reference evidence="3 4" key="1">
    <citation type="submission" date="2023-11" db="UniProtKB">
        <authorList>
            <consortium name="WormBaseParasite"/>
        </authorList>
    </citation>
    <scope>IDENTIFICATION</scope>
</reference>
<dbReference type="WBParaSite" id="SMRG1_26990.3">
    <property type="protein sequence ID" value="SMRG1_26990.3"/>
    <property type="gene ID" value="SMRG1_26990"/>
</dbReference>
<dbReference type="InterPro" id="IPR040242">
    <property type="entry name" value="TPRG1-like"/>
</dbReference>
<dbReference type="PANTHER" id="PTHR31108:SF1">
    <property type="entry name" value="HSAC2 DOMAIN-CONTAINING PROTEIN"/>
    <property type="match status" value="1"/>
</dbReference>
<sequence length="265" mass="30796">MASTFVVQESESSSRTVVVLKAVDNLYSTIIIHWIMNTSEQTVYRPFVTTDGKIWPANVFVPCKRYYCIKYTKEMLVSKITEKCLKPDDGNFIDLWVLTRINHWDHEIETTVCLTDKYLMLISFNFINEDCTSKRVLLQSIKTIRVGNLIQPNWSALPQRNYGGVQIIWGELEETKWIDRWNPISQDVPMVILHHHPCFYSPDSLSDKDMYNCDLAISAISNSLSKYDIQVEYANIHLNSHINFFTIIYNQSNLGFCKDRNGISF</sequence>
<name>A0AA84ZF27_9TREM</name>
<feature type="domain" description="Inositol phosphatase" evidence="1">
    <location>
        <begin position="74"/>
        <end position="167"/>
    </location>
</feature>
<evidence type="ECO:0000259" key="1">
    <source>
        <dbReference type="Pfam" id="PF12456"/>
    </source>
</evidence>